<dbReference type="Pfam" id="PF13263">
    <property type="entry name" value="PHP_C"/>
    <property type="match status" value="1"/>
</dbReference>
<organism evidence="3 4">
    <name type="scientific">Anaeromyxobacter dehalogenans (strain 2CP-C)</name>
    <dbReference type="NCBI Taxonomy" id="290397"/>
    <lineage>
        <taxon>Bacteria</taxon>
        <taxon>Pseudomonadati</taxon>
        <taxon>Myxococcota</taxon>
        <taxon>Myxococcia</taxon>
        <taxon>Myxococcales</taxon>
        <taxon>Cystobacterineae</taxon>
        <taxon>Anaeromyxobacteraceae</taxon>
        <taxon>Anaeromyxobacter</taxon>
    </lineage>
</organism>
<feature type="compositionally biased region" description="Basic and acidic residues" evidence="1">
    <location>
        <begin position="213"/>
        <end position="233"/>
    </location>
</feature>
<evidence type="ECO:0000313" key="4">
    <source>
        <dbReference type="Proteomes" id="UP000001935"/>
    </source>
</evidence>
<name>Q2IKS6_ANADE</name>
<reference evidence="3 4" key="1">
    <citation type="submission" date="2006-01" db="EMBL/GenBank/DDBJ databases">
        <title>Complete sequence of Anaeromyxobacter dehalogenans 2CP-C.</title>
        <authorList>
            <consortium name="US DOE Joint Genome Institute"/>
            <person name="Copeland A."/>
            <person name="Lucas S."/>
            <person name="Lapidus A."/>
            <person name="Barry K."/>
            <person name="Detter J.C."/>
            <person name="Glavina T."/>
            <person name="Hammon N."/>
            <person name="Israni S."/>
            <person name="Pitluck S."/>
            <person name="Brettin T."/>
            <person name="Bruce D."/>
            <person name="Han C."/>
            <person name="Tapia R."/>
            <person name="Gilna P."/>
            <person name="Kiss H."/>
            <person name="Schmutz J."/>
            <person name="Larimer F."/>
            <person name="Land M."/>
            <person name="Kyrpides N."/>
            <person name="Anderson I."/>
            <person name="Sanford R.A."/>
            <person name="Ritalahti K.M."/>
            <person name="Thomas H.S."/>
            <person name="Kirby J.R."/>
            <person name="Zhulin I.B."/>
            <person name="Loeffler F.E."/>
            <person name="Richardson P."/>
        </authorList>
    </citation>
    <scope>NUCLEOTIDE SEQUENCE [LARGE SCALE GENOMIC DNA]</scope>
    <source>
        <strain evidence="3 4">2CP-C</strain>
    </source>
</reference>
<dbReference type="eggNOG" id="COG0613">
    <property type="taxonomic scope" value="Bacteria"/>
</dbReference>
<dbReference type="InterPro" id="IPR003141">
    <property type="entry name" value="Pol/His_phosphatase_N"/>
</dbReference>
<feature type="domain" description="Polymerase/histidinol phosphatase N-terminal" evidence="2">
    <location>
        <begin position="3"/>
        <end position="69"/>
    </location>
</feature>
<dbReference type="Proteomes" id="UP000001935">
    <property type="component" value="Chromosome"/>
</dbReference>
<evidence type="ECO:0000313" key="3">
    <source>
        <dbReference type="EMBL" id="ABC82257.1"/>
    </source>
</evidence>
<dbReference type="EMBL" id="CP000251">
    <property type="protein sequence ID" value="ABC82257.1"/>
    <property type="molecule type" value="Genomic_DNA"/>
</dbReference>
<dbReference type="KEGG" id="ade:Adeh_2487"/>
<protein>
    <submittedName>
        <fullName evidence="3">Phosphoesterase, PHP-like protein</fullName>
    </submittedName>
</protein>
<dbReference type="InterPro" id="IPR052018">
    <property type="entry name" value="PHP_domain"/>
</dbReference>
<dbReference type="OrthoDB" id="9775360at2"/>
<dbReference type="NCBIfam" id="NF038032">
    <property type="entry name" value="CehA_McbA_metalo"/>
    <property type="match status" value="1"/>
</dbReference>
<dbReference type="Gene3D" id="3.20.20.140">
    <property type="entry name" value="Metal-dependent hydrolases"/>
    <property type="match status" value="1"/>
</dbReference>
<dbReference type="Pfam" id="PF02811">
    <property type="entry name" value="PHP"/>
    <property type="match status" value="1"/>
</dbReference>
<feature type="region of interest" description="Disordered" evidence="1">
    <location>
        <begin position="210"/>
        <end position="255"/>
    </location>
</feature>
<sequence>MLIDLHVHSHHTRGCALAPREVVRRAREAGLDGVAFTDHDTLEGLEEIRAAAREEGLLALCGVEVTTDRGHFLCFFPDPAAVPAPVQLFGAARPWPVREVLARVRQLGGAVVAAHPYDKTVERPCGDVVFTLDGLSAIEGLNVRRKGPANDLAIEAADHMSLPCTGGSGAHELAEIGKAATLFRDPVASEADVVRQLRAGTVYCVAVGVTPSEPDRAPRDRGGERGDRGDRGAHRGGHGRGRGQGGGHGGERRRR</sequence>
<dbReference type="PANTHER" id="PTHR42924">
    <property type="entry name" value="EXONUCLEASE"/>
    <property type="match status" value="1"/>
</dbReference>
<evidence type="ECO:0000259" key="2">
    <source>
        <dbReference type="SMART" id="SM00481"/>
    </source>
</evidence>
<dbReference type="SMART" id="SM00481">
    <property type="entry name" value="POLIIIAc"/>
    <property type="match status" value="1"/>
</dbReference>
<evidence type="ECO:0000256" key="1">
    <source>
        <dbReference type="SAM" id="MobiDB-lite"/>
    </source>
</evidence>
<dbReference type="InterPro" id="IPR016195">
    <property type="entry name" value="Pol/histidinol_Pase-like"/>
</dbReference>
<dbReference type="CDD" id="cd07432">
    <property type="entry name" value="PHP_HisPPase"/>
    <property type="match status" value="1"/>
</dbReference>
<gene>
    <name evidence="3" type="ordered locus">Adeh_2487</name>
</gene>
<proteinExistence type="predicted"/>
<dbReference type="HOGENOM" id="CLU_072983_1_1_7"/>
<dbReference type="GO" id="GO:0004534">
    <property type="term" value="F:5'-3' RNA exonuclease activity"/>
    <property type="evidence" value="ECO:0007669"/>
    <property type="project" value="TreeGrafter"/>
</dbReference>
<dbReference type="PANTHER" id="PTHR42924:SF3">
    <property type="entry name" value="POLYMERASE_HISTIDINOL PHOSPHATASE N-TERMINAL DOMAIN-CONTAINING PROTEIN"/>
    <property type="match status" value="1"/>
</dbReference>
<dbReference type="SUPFAM" id="SSF89550">
    <property type="entry name" value="PHP domain-like"/>
    <property type="match status" value="1"/>
</dbReference>
<dbReference type="RefSeq" id="WP_011421539.1">
    <property type="nucleotide sequence ID" value="NC_007760.1"/>
</dbReference>
<accession>Q2IKS6</accession>
<dbReference type="AlphaFoldDB" id="Q2IKS6"/>
<dbReference type="InterPro" id="IPR004013">
    <property type="entry name" value="PHP_dom"/>
</dbReference>
<dbReference type="GO" id="GO:0035312">
    <property type="term" value="F:5'-3' DNA exonuclease activity"/>
    <property type="evidence" value="ECO:0007669"/>
    <property type="project" value="TreeGrafter"/>
</dbReference>
<dbReference type="STRING" id="290397.Adeh_2487"/>